<protein>
    <recommendedName>
        <fullName evidence="2">Tyr recombinase domain-containing protein</fullName>
    </recommendedName>
</protein>
<gene>
    <name evidence="3" type="ORF">PDMSB3_0049</name>
</gene>
<feature type="domain" description="Tyr recombinase" evidence="2">
    <location>
        <begin position="5"/>
        <end position="45"/>
    </location>
</feature>
<dbReference type="EMBL" id="LR699556">
    <property type="protein sequence ID" value="VVD31173.1"/>
    <property type="molecule type" value="Genomic_DNA"/>
</dbReference>
<dbReference type="KEGG" id="pdio:PDMSB3_0049.3"/>
<dbReference type="GO" id="GO:0003677">
    <property type="term" value="F:DNA binding"/>
    <property type="evidence" value="ECO:0007669"/>
    <property type="project" value="InterPro"/>
</dbReference>
<dbReference type="GO" id="GO:0006310">
    <property type="term" value="P:DNA recombination"/>
    <property type="evidence" value="ECO:0007669"/>
    <property type="project" value="UniProtKB-KW"/>
</dbReference>
<dbReference type="Gene3D" id="1.10.443.10">
    <property type="entry name" value="Intergrase catalytic core"/>
    <property type="match status" value="1"/>
</dbReference>
<evidence type="ECO:0000259" key="2">
    <source>
        <dbReference type="Pfam" id="PF00589"/>
    </source>
</evidence>
<evidence type="ECO:0000256" key="1">
    <source>
        <dbReference type="ARBA" id="ARBA00023172"/>
    </source>
</evidence>
<dbReference type="AlphaFoldDB" id="A0A5Q4ZEN4"/>
<keyword evidence="4" id="KW-1185">Reference proteome</keyword>
<sequence>MQTALHRLHAKAATDALEHEADIGKVQEWLGHANIAPTRIYDRHRSRPKDSPTFRGGY</sequence>
<dbReference type="Proteomes" id="UP000325811">
    <property type="component" value="Plasmid pII"/>
</dbReference>
<organism evidence="3 4">
    <name type="scientific">Paraburkholderia dioscoreae</name>
    <dbReference type="NCBI Taxonomy" id="2604047"/>
    <lineage>
        <taxon>Bacteria</taxon>
        <taxon>Pseudomonadati</taxon>
        <taxon>Pseudomonadota</taxon>
        <taxon>Betaproteobacteria</taxon>
        <taxon>Burkholderiales</taxon>
        <taxon>Burkholderiaceae</taxon>
        <taxon>Paraburkholderia</taxon>
    </lineage>
</organism>
<keyword evidence="3" id="KW-0614">Plasmid</keyword>
<evidence type="ECO:0000313" key="4">
    <source>
        <dbReference type="Proteomes" id="UP000325811"/>
    </source>
</evidence>
<keyword evidence="1" id="KW-0233">DNA recombination</keyword>
<geneLocation type="plasmid" evidence="3 4">
    <name>pII</name>
</geneLocation>
<evidence type="ECO:0000313" key="3">
    <source>
        <dbReference type="EMBL" id="VVD31173.1"/>
    </source>
</evidence>
<reference evidence="3 4" key="1">
    <citation type="submission" date="2019-08" db="EMBL/GenBank/DDBJ databases">
        <authorList>
            <person name="Herpell B J."/>
        </authorList>
    </citation>
    <scope>NUCLEOTIDE SEQUENCE [LARGE SCALE GENOMIC DNA]</scope>
    <source>
        <strain evidence="4">Msb3</strain>
        <plasmid evidence="3 4">pII</plasmid>
    </source>
</reference>
<dbReference type="InterPro" id="IPR013762">
    <property type="entry name" value="Integrase-like_cat_sf"/>
</dbReference>
<name>A0A5Q4ZEN4_9BURK</name>
<proteinExistence type="predicted"/>
<dbReference type="GO" id="GO:0015074">
    <property type="term" value="P:DNA integration"/>
    <property type="evidence" value="ECO:0007669"/>
    <property type="project" value="InterPro"/>
</dbReference>
<accession>A0A5Q4ZEN4</accession>
<dbReference type="InterPro" id="IPR011010">
    <property type="entry name" value="DNA_brk_join_enz"/>
</dbReference>
<dbReference type="SUPFAM" id="SSF56349">
    <property type="entry name" value="DNA breaking-rejoining enzymes"/>
    <property type="match status" value="1"/>
</dbReference>
<dbReference type="InterPro" id="IPR002104">
    <property type="entry name" value="Integrase_catalytic"/>
</dbReference>
<dbReference type="Pfam" id="PF00589">
    <property type="entry name" value="Phage_integrase"/>
    <property type="match status" value="1"/>
</dbReference>